<dbReference type="eggNOG" id="COG2199">
    <property type="taxonomic scope" value="Bacteria"/>
</dbReference>
<dbReference type="EMBL" id="ANHY01000030">
    <property type="protein sequence ID" value="EKV26475.1"/>
    <property type="molecule type" value="Genomic_DNA"/>
</dbReference>
<dbReference type="InterPro" id="IPR029787">
    <property type="entry name" value="Nucleotide_cyclase"/>
</dbReference>
<dbReference type="SMART" id="SM00267">
    <property type="entry name" value="GGDEF"/>
    <property type="match status" value="1"/>
</dbReference>
<dbReference type="Proteomes" id="UP000009881">
    <property type="component" value="Unassembled WGS sequence"/>
</dbReference>
<keyword evidence="4" id="KW-1185">Reference proteome</keyword>
<gene>
    <name evidence="3" type="ORF">C882_2767</name>
</gene>
<dbReference type="OrthoDB" id="9793210at2"/>
<feature type="region of interest" description="Disordered" evidence="1">
    <location>
        <begin position="1"/>
        <end position="31"/>
    </location>
</feature>
<name>K9GKC1_9PROT</name>
<protein>
    <submittedName>
        <fullName evidence="3">GGDEF domain protein</fullName>
    </submittedName>
</protein>
<evidence type="ECO:0000313" key="4">
    <source>
        <dbReference type="Proteomes" id="UP000009881"/>
    </source>
</evidence>
<feature type="domain" description="GGDEF" evidence="2">
    <location>
        <begin position="87"/>
        <end position="254"/>
    </location>
</feature>
<evidence type="ECO:0000313" key="3">
    <source>
        <dbReference type="EMBL" id="EKV26475.1"/>
    </source>
</evidence>
<dbReference type="InterPro" id="IPR043128">
    <property type="entry name" value="Rev_trsase/Diguanyl_cyclase"/>
</dbReference>
<accession>K9GKC1</accession>
<feature type="compositionally biased region" description="Pro residues" evidence="1">
    <location>
        <begin position="1"/>
        <end position="10"/>
    </location>
</feature>
<reference evidence="3 4" key="1">
    <citation type="journal article" date="2013" name="Genome Announc.">
        <title>Draft Genome Sequence of an Alphaproteobacterium, Caenispirillum salinarum AK4(T), Isolated from a Solar Saltern.</title>
        <authorList>
            <person name="Khatri I."/>
            <person name="Singh A."/>
            <person name="Korpole S."/>
            <person name="Pinnaka A.K."/>
            <person name="Subramanian S."/>
        </authorList>
    </citation>
    <scope>NUCLEOTIDE SEQUENCE [LARGE SCALE GENOMIC DNA]</scope>
    <source>
        <strain evidence="3 4">AK4</strain>
    </source>
</reference>
<organism evidence="3 4">
    <name type="scientific">Caenispirillum salinarum AK4</name>
    <dbReference type="NCBI Taxonomy" id="1238182"/>
    <lineage>
        <taxon>Bacteria</taxon>
        <taxon>Pseudomonadati</taxon>
        <taxon>Pseudomonadota</taxon>
        <taxon>Alphaproteobacteria</taxon>
        <taxon>Rhodospirillales</taxon>
        <taxon>Novispirillaceae</taxon>
        <taxon>Caenispirillum</taxon>
    </lineage>
</organism>
<evidence type="ECO:0000259" key="2">
    <source>
        <dbReference type="SMART" id="SM00267"/>
    </source>
</evidence>
<dbReference type="SUPFAM" id="SSF55073">
    <property type="entry name" value="Nucleotide cyclase"/>
    <property type="match status" value="1"/>
</dbReference>
<dbReference type="STRING" id="1238182.C882_2767"/>
<dbReference type="Gene3D" id="3.30.70.270">
    <property type="match status" value="1"/>
</dbReference>
<proteinExistence type="predicted"/>
<comment type="caution">
    <text evidence="3">The sequence shown here is derived from an EMBL/GenBank/DDBJ whole genome shotgun (WGS) entry which is preliminary data.</text>
</comment>
<evidence type="ECO:0000256" key="1">
    <source>
        <dbReference type="SAM" id="MobiDB-lite"/>
    </source>
</evidence>
<dbReference type="Pfam" id="PF00990">
    <property type="entry name" value="GGDEF"/>
    <property type="match status" value="1"/>
</dbReference>
<dbReference type="AlphaFoldDB" id="K9GKC1"/>
<sequence>MPDINPPPPTQGVGWRREGQNDGGGRKGRGSAFSRAAQAYGAARVAPPHDITSLHGIPTAELTPSVRHALEDLMGDVDRFRWALEQAEGRQAYLEGLADRDALLPVLNRRAFDRELNLVLQAAGTDRDAGTPPVLGLFYLANFEALHAEQGIAAAEAALRHMADVLVSGVGRADVVGATGGAGVGVVLTMLDPITAGSRVAALRDAVTAYPPRHEDGDLVLDVRAASVILEPGMTPESAVEAADARMRAASEPA</sequence>
<dbReference type="InterPro" id="IPR000160">
    <property type="entry name" value="GGDEF_dom"/>
</dbReference>
<dbReference type="RefSeq" id="WP_009542758.1">
    <property type="nucleotide sequence ID" value="NZ_ANHY01000030.1"/>
</dbReference>